<sequence>MLVREAMSSTPTTVTPDTRIKAALALLAEHRLTALPVVDEHGHLHGMVSEADLIRETLTRDPRLHEIPDGNERSALPRIVHEVYTPHAISVRPDDDLADAVELMTSTSIKSLPVVDDRGRVVGVVSRSDVVRILARADSAIETEVLTMMRDLGHDSWLVEVEAGVVRVDGPSGTSEEALASLAARAVSGVVDVRIG</sequence>
<dbReference type="SMART" id="SM00116">
    <property type="entry name" value="CBS"/>
    <property type="match status" value="2"/>
</dbReference>
<dbReference type="PROSITE" id="PS51371">
    <property type="entry name" value="CBS"/>
    <property type="match status" value="2"/>
</dbReference>
<dbReference type="OrthoDB" id="9799454at2"/>
<evidence type="ECO:0000313" key="5">
    <source>
        <dbReference type="Proteomes" id="UP000198649"/>
    </source>
</evidence>
<evidence type="ECO:0000313" key="4">
    <source>
        <dbReference type="EMBL" id="SFI65239.1"/>
    </source>
</evidence>
<dbReference type="AlphaFoldDB" id="A0A1I3JY89"/>
<dbReference type="InterPro" id="IPR000644">
    <property type="entry name" value="CBS_dom"/>
</dbReference>
<evidence type="ECO:0000259" key="3">
    <source>
        <dbReference type="PROSITE" id="PS51371"/>
    </source>
</evidence>
<keyword evidence="5" id="KW-1185">Reference proteome</keyword>
<dbReference type="STRING" id="1005945.SAMN05216561_11173"/>
<reference evidence="4 5" key="1">
    <citation type="submission" date="2016-10" db="EMBL/GenBank/DDBJ databases">
        <authorList>
            <person name="de Groot N.N."/>
        </authorList>
    </citation>
    <scope>NUCLEOTIDE SEQUENCE [LARGE SCALE GENOMIC DNA]</scope>
    <source>
        <strain evidence="4 5">CGMCC 1.11156</strain>
    </source>
</reference>
<dbReference type="Pfam" id="PF00571">
    <property type="entry name" value="CBS"/>
    <property type="match status" value="2"/>
</dbReference>
<feature type="domain" description="CBS" evidence="3">
    <location>
        <begin position="84"/>
        <end position="141"/>
    </location>
</feature>
<dbReference type="SUPFAM" id="SSF54631">
    <property type="entry name" value="CBS-domain pair"/>
    <property type="match status" value="1"/>
</dbReference>
<evidence type="ECO:0000256" key="2">
    <source>
        <dbReference type="PROSITE-ProRule" id="PRU00703"/>
    </source>
</evidence>
<gene>
    <name evidence="4" type="ORF">SAMN05216561_11173</name>
</gene>
<accession>A0A1I3JY89</accession>
<dbReference type="Proteomes" id="UP000198649">
    <property type="component" value="Unassembled WGS sequence"/>
</dbReference>
<dbReference type="InterPro" id="IPR046342">
    <property type="entry name" value="CBS_dom_sf"/>
</dbReference>
<keyword evidence="1 2" id="KW-0129">CBS domain</keyword>
<organism evidence="4 5">
    <name type="scientific">Nocardioides psychrotolerans</name>
    <dbReference type="NCBI Taxonomy" id="1005945"/>
    <lineage>
        <taxon>Bacteria</taxon>
        <taxon>Bacillati</taxon>
        <taxon>Actinomycetota</taxon>
        <taxon>Actinomycetes</taxon>
        <taxon>Propionibacteriales</taxon>
        <taxon>Nocardioidaceae</taxon>
        <taxon>Nocardioides</taxon>
    </lineage>
</organism>
<proteinExistence type="predicted"/>
<dbReference type="Gene3D" id="3.10.580.10">
    <property type="entry name" value="CBS-domain"/>
    <property type="match status" value="1"/>
</dbReference>
<dbReference type="PANTHER" id="PTHR43080:SF2">
    <property type="entry name" value="CBS DOMAIN-CONTAINING PROTEIN"/>
    <property type="match status" value="1"/>
</dbReference>
<dbReference type="PANTHER" id="PTHR43080">
    <property type="entry name" value="CBS DOMAIN-CONTAINING PROTEIN CBSX3, MITOCHONDRIAL"/>
    <property type="match status" value="1"/>
</dbReference>
<feature type="domain" description="CBS" evidence="3">
    <location>
        <begin position="7"/>
        <end position="67"/>
    </location>
</feature>
<dbReference type="CDD" id="cd04586">
    <property type="entry name" value="CBS_pair_BON_assoc"/>
    <property type="match status" value="1"/>
</dbReference>
<dbReference type="InterPro" id="IPR051257">
    <property type="entry name" value="Diverse_CBS-Domain"/>
</dbReference>
<dbReference type="EMBL" id="FOQG01000011">
    <property type="protein sequence ID" value="SFI65239.1"/>
    <property type="molecule type" value="Genomic_DNA"/>
</dbReference>
<evidence type="ECO:0000256" key="1">
    <source>
        <dbReference type="ARBA" id="ARBA00023122"/>
    </source>
</evidence>
<protein>
    <submittedName>
        <fullName evidence="4">CBS domain-containing protein</fullName>
    </submittedName>
</protein>
<name>A0A1I3JY89_9ACTN</name>